<dbReference type="Pfam" id="PF00561">
    <property type="entry name" value="Abhydrolase_1"/>
    <property type="match status" value="1"/>
</dbReference>
<dbReference type="Proteomes" id="UP000266188">
    <property type="component" value="Unassembled WGS sequence"/>
</dbReference>
<dbReference type="InterPro" id="IPR029058">
    <property type="entry name" value="AB_hydrolase_fold"/>
</dbReference>
<name>A0A3A2ZWX8_9EURO</name>
<dbReference type="InterPro" id="IPR050266">
    <property type="entry name" value="AB_hydrolase_sf"/>
</dbReference>
<dbReference type="SUPFAM" id="SSF53474">
    <property type="entry name" value="alpha/beta-Hydrolases"/>
    <property type="match status" value="1"/>
</dbReference>
<keyword evidence="2" id="KW-0378">Hydrolase</keyword>
<evidence type="ECO:0000259" key="1">
    <source>
        <dbReference type="Pfam" id="PF00561"/>
    </source>
</evidence>
<feature type="domain" description="AB hydrolase-1" evidence="1">
    <location>
        <begin position="26"/>
        <end position="265"/>
    </location>
</feature>
<evidence type="ECO:0000313" key="2">
    <source>
        <dbReference type="EMBL" id="RJE26843.1"/>
    </source>
</evidence>
<dbReference type="AlphaFoldDB" id="A0A3A2ZWX8"/>
<sequence length="283" mass="31926">MHPVVTENALINGSRIAYGIHGTGQPVVLIHGTPSSSLIWRNVIPHLIKSGFKVHVFDLLGYGLSERPWDQSVDTSISGQVSILESLLAHWGLDTFHLVAHDIGGGIAQRYGVLSPHRLQSLTMIDVVSFDSYPSKRTKEQMKNGLDSLIKTGDEEHREHFKEWLLSTVRNKEKLENSSLDTFLDYISGPVGQGSLFQHQVRHYDPKHTMDVADRYPELARIPVKLIWGADDEWQVVDWGYKLNRAIPGSELDVIENCGHFSPEDQPEKIGEILVAFFDRCRL</sequence>
<dbReference type="PRINTS" id="PR00111">
    <property type="entry name" value="ABHYDROLASE"/>
</dbReference>
<gene>
    <name evidence="2" type="ORF">PHISCL_00868</name>
</gene>
<accession>A0A3A2ZWX8</accession>
<dbReference type="STRING" id="2070753.A0A3A2ZWX8"/>
<protein>
    <submittedName>
        <fullName evidence="2">Alpha/beta hydrolase fold protein</fullName>
    </submittedName>
</protein>
<dbReference type="PRINTS" id="PR00412">
    <property type="entry name" value="EPOXHYDRLASE"/>
</dbReference>
<reference evidence="3" key="1">
    <citation type="submission" date="2017-02" db="EMBL/GenBank/DDBJ databases">
        <authorList>
            <person name="Tafer H."/>
            <person name="Lopandic K."/>
        </authorList>
    </citation>
    <scope>NUCLEOTIDE SEQUENCE [LARGE SCALE GENOMIC DNA]</scope>
    <source>
        <strain evidence="3">CBS 366.77</strain>
    </source>
</reference>
<evidence type="ECO:0000313" key="3">
    <source>
        <dbReference type="Proteomes" id="UP000266188"/>
    </source>
</evidence>
<dbReference type="EMBL" id="MVGC01000014">
    <property type="protein sequence ID" value="RJE26843.1"/>
    <property type="molecule type" value="Genomic_DNA"/>
</dbReference>
<dbReference type="GO" id="GO:0016020">
    <property type="term" value="C:membrane"/>
    <property type="evidence" value="ECO:0007669"/>
    <property type="project" value="TreeGrafter"/>
</dbReference>
<dbReference type="InterPro" id="IPR000073">
    <property type="entry name" value="AB_hydrolase_1"/>
</dbReference>
<proteinExistence type="predicted"/>
<dbReference type="PANTHER" id="PTHR43798:SF33">
    <property type="entry name" value="HYDROLASE, PUTATIVE (AFU_ORTHOLOGUE AFUA_2G14860)-RELATED"/>
    <property type="match status" value="1"/>
</dbReference>
<dbReference type="GO" id="GO:0016787">
    <property type="term" value="F:hydrolase activity"/>
    <property type="evidence" value="ECO:0007669"/>
    <property type="project" value="UniProtKB-KW"/>
</dbReference>
<dbReference type="PANTHER" id="PTHR43798">
    <property type="entry name" value="MONOACYLGLYCEROL LIPASE"/>
    <property type="match status" value="1"/>
</dbReference>
<organism evidence="2 3">
    <name type="scientific">Aspergillus sclerotialis</name>
    <dbReference type="NCBI Taxonomy" id="2070753"/>
    <lineage>
        <taxon>Eukaryota</taxon>
        <taxon>Fungi</taxon>
        <taxon>Dikarya</taxon>
        <taxon>Ascomycota</taxon>
        <taxon>Pezizomycotina</taxon>
        <taxon>Eurotiomycetes</taxon>
        <taxon>Eurotiomycetidae</taxon>
        <taxon>Eurotiales</taxon>
        <taxon>Aspergillaceae</taxon>
        <taxon>Aspergillus</taxon>
        <taxon>Aspergillus subgen. Polypaecilum</taxon>
    </lineage>
</organism>
<dbReference type="InterPro" id="IPR000639">
    <property type="entry name" value="Epox_hydrolase-like"/>
</dbReference>
<dbReference type="Gene3D" id="3.40.50.1820">
    <property type="entry name" value="alpha/beta hydrolase"/>
    <property type="match status" value="1"/>
</dbReference>
<keyword evidence="3" id="KW-1185">Reference proteome</keyword>
<dbReference type="OrthoDB" id="6431331at2759"/>
<comment type="caution">
    <text evidence="2">The sequence shown here is derived from an EMBL/GenBank/DDBJ whole genome shotgun (WGS) entry which is preliminary data.</text>
</comment>